<sequence length="182" mass="19847">MRCSLAERGARAADRRADMDGGGADEAVLPERGLRAGSQDRLRRRGRELANQHSGELRVSSSADHSGARAQTGGEWQRYVFIHKSMGWGGNASAVPISCLQLPDVFFLTLEGPEPLSLCMRDVGNMTPACSSSSSTHGSSVEGARLHVQPLHPPPTQNSNMQSDSRRNKLFLNLLVRERRTL</sequence>
<gene>
    <name evidence="2" type="ORF">PLEPLA_LOCUS33485</name>
</gene>
<feature type="region of interest" description="Disordered" evidence="1">
    <location>
        <begin position="130"/>
        <end position="164"/>
    </location>
</feature>
<proteinExistence type="predicted"/>
<feature type="compositionally biased region" description="Basic and acidic residues" evidence="1">
    <location>
        <begin position="8"/>
        <end position="19"/>
    </location>
</feature>
<protein>
    <submittedName>
        <fullName evidence="2">Uncharacterized protein</fullName>
    </submittedName>
</protein>
<evidence type="ECO:0000256" key="1">
    <source>
        <dbReference type="SAM" id="MobiDB-lite"/>
    </source>
</evidence>
<dbReference type="Proteomes" id="UP001153269">
    <property type="component" value="Unassembled WGS sequence"/>
</dbReference>
<feature type="compositionally biased region" description="Low complexity" evidence="1">
    <location>
        <begin position="131"/>
        <end position="140"/>
    </location>
</feature>
<organism evidence="2 3">
    <name type="scientific">Pleuronectes platessa</name>
    <name type="common">European plaice</name>
    <dbReference type="NCBI Taxonomy" id="8262"/>
    <lineage>
        <taxon>Eukaryota</taxon>
        <taxon>Metazoa</taxon>
        <taxon>Chordata</taxon>
        <taxon>Craniata</taxon>
        <taxon>Vertebrata</taxon>
        <taxon>Euteleostomi</taxon>
        <taxon>Actinopterygii</taxon>
        <taxon>Neopterygii</taxon>
        <taxon>Teleostei</taxon>
        <taxon>Neoteleostei</taxon>
        <taxon>Acanthomorphata</taxon>
        <taxon>Carangaria</taxon>
        <taxon>Pleuronectiformes</taxon>
        <taxon>Pleuronectoidei</taxon>
        <taxon>Pleuronectidae</taxon>
        <taxon>Pleuronectes</taxon>
    </lineage>
</organism>
<evidence type="ECO:0000313" key="3">
    <source>
        <dbReference type="Proteomes" id="UP001153269"/>
    </source>
</evidence>
<accession>A0A9N7VC82</accession>
<dbReference type="EMBL" id="CADEAL010003779">
    <property type="protein sequence ID" value="CAB1445748.1"/>
    <property type="molecule type" value="Genomic_DNA"/>
</dbReference>
<feature type="region of interest" description="Disordered" evidence="1">
    <location>
        <begin position="1"/>
        <end position="69"/>
    </location>
</feature>
<feature type="compositionally biased region" description="Polar residues" evidence="1">
    <location>
        <begin position="51"/>
        <end position="64"/>
    </location>
</feature>
<dbReference type="AlphaFoldDB" id="A0A9N7VC82"/>
<evidence type="ECO:0000313" key="2">
    <source>
        <dbReference type="EMBL" id="CAB1445748.1"/>
    </source>
</evidence>
<comment type="caution">
    <text evidence="2">The sequence shown here is derived from an EMBL/GenBank/DDBJ whole genome shotgun (WGS) entry which is preliminary data.</text>
</comment>
<reference evidence="2" key="1">
    <citation type="submission" date="2020-03" db="EMBL/GenBank/DDBJ databases">
        <authorList>
            <person name="Weist P."/>
        </authorList>
    </citation>
    <scope>NUCLEOTIDE SEQUENCE</scope>
</reference>
<keyword evidence="3" id="KW-1185">Reference proteome</keyword>
<feature type="compositionally biased region" description="Basic and acidic residues" evidence="1">
    <location>
        <begin position="32"/>
        <end position="41"/>
    </location>
</feature>
<name>A0A9N7VC82_PLEPL</name>